<keyword evidence="1" id="KW-0479">Metal-binding</keyword>
<keyword evidence="3" id="KW-0223">Dioxygenase</keyword>
<feature type="domain" description="VOC" evidence="2">
    <location>
        <begin position="9"/>
        <end position="152"/>
    </location>
</feature>
<keyword evidence="3" id="KW-0560">Oxidoreductase</keyword>
<dbReference type="GO" id="GO:0051213">
    <property type="term" value="F:dioxygenase activity"/>
    <property type="evidence" value="ECO:0007669"/>
    <property type="project" value="UniProtKB-KW"/>
</dbReference>
<name>M0ATB0_NATA1</name>
<dbReference type="AlphaFoldDB" id="M0ATB0"/>
<dbReference type="PANTHER" id="PTHR43048:SF5">
    <property type="entry name" value="BLR5325 PROTEIN"/>
    <property type="match status" value="1"/>
</dbReference>
<dbReference type="InterPro" id="IPR051785">
    <property type="entry name" value="MMCE/EMCE_epimerase"/>
</dbReference>
<evidence type="ECO:0000313" key="3">
    <source>
        <dbReference type="EMBL" id="ELZ01790.1"/>
    </source>
</evidence>
<evidence type="ECO:0000256" key="1">
    <source>
        <dbReference type="ARBA" id="ARBA00022723"/>
    </source>
</evidence>
<dbReference type="InterPro" id="IPR029068">
    <property type="entry name" value="Glyas_Bleomycin-R_OHBP_Dase"/>
</dbReference>
<dbReference type="GO" id="GO:0046872">
    <property type="term" value="F:metal ion binding"/>
    <property type="evidence" value="ECO:0007669"/>
    <property type="project" value="UniProtKB-KW"/>
</dbReference>
<dbReference type="Gene3D" id="3.10.180.10">
    <property type="entry name" value="2,3-Dihydroxybiphenyl 1,2-Dioxygenase, domain 1"/>
    <property type="match status" value="1"/>
</dbReference>
<dbReference type="Proteomes" id="UP000011554">
    <property type="component" value="Unassembled WGS sequence"/>
</dbReference>
<reference evidence="3 4" key="1">
    <citation type="journal article" date="2014" name="PLoS Genet.">
        <title>Phylogenetically driven sequencing of extremely halophilic archaea reveals strategies for static and dynamic osmo-response.</title>
        <authorList>
            <person name="Becker E.A."/>
            <person name="Seitzer P.M."/>
            <person name="Tritt A."/>
            <person name="Larsen D."/>
            <person name="Krusor M."/>
            <person name="Yao A.I."/>
            <person name="Wu D."/>
            <person name="Madern D."/>
            <person name="Eisen J.A."/>
            <person name="Darling A.E."/>
            <person name="Facciotti M.T."/>
        </authorList>
    </citation>
    <scope>NUCLEOTIDE SEQUENCE [LARGE SCALE GENOMIC DNA]</scope>
    <source>
        <strain evidence="3 4">DSM 12278</strain>
    </source>
</reference>
<dbReference type="InterPro" id="IPR037523">
    <property type="entry name" value="VOC_core"/>
</dbReference>
<protein>
    <submittedName>
        <fullName evidence="3">Glyoxalase/bleomycin resistance protein/dioxygenase</fullName>
    </submittedName>
</protein>
<sequence>MPPIHPDTGTHHVGITVSDLDTVLPFYRDVLGLSVAAEFTVAGPELADAIDVDGANGTFVHLEGEGEGARNRNRNCRVELVEFEPAVREVPAAGLNQPGATHVGLEVGDLEAFDEALPADVTTLSGPRTTESGTTIMFLRDPEGNLVEVLESDSNN</sequence>
<dbReference type="EMBL" id="AOIO01000023">
    <property type="protein sequence ID" value="ELZ01790.1"/>
    <property type="molecule type" value="Genomic_DNA"/>
</dbReference>
<comment type="caution">
    <text evidence="3">The sequence shown here is derived from an EMBL/GenBank/DDBJ whole genome shotgun (WGS) entry which is preliminary data.</text>
</comment>
<dbReference type="OrthoDB" id="6111at2157"/>
<organism evidence="3 4">
    <name type="scientific">Natrialba asiatica (strain ATCC 700177 / DSM 12278 / JCM 9576 / FERM P-10747 / NBRC 102637 / 172P1)</name>
    <dbReference type="NCBI Taxonomy" id="29540"/>
    <lineage>
        <taxon>Archaea</taxon>
        <taxon>Methanobacteriati</taxon>
        <taxon>Methanobacteriota</taxon>
        <taxon>Stenosarchaea group</taxon>
        <taxon>Halobacteria</taxon>
        <taxon>Halobacteriales</taxon>
        <taxon>Natrialbaceae</taxon>
        <taxon>Natrialba</taxon>
    </lineage>
</organism>
<accession>M0ATB0</accession>
<dbReference type="GO" id="GO:0046491">
    <property type="term" value="P:L-methylmalonyl-CoA metabolic process"/>
    <property type="evidence" value="ECO:0007669"/>
    <property type="project" value="TreeGrafter"/>
</dbReference>
<gene>
    <name evidence="3" type="ORF">C481_09727</name>
</gene>
<dbReference type="PATRIC" id="fig|29540.5.peg.1983"/>
<dbReference type="PANTHER" id="PTHR43048">
    <property type="entry name" value="METHYLMALONYL-COA EPIMERASE"/>
    <property type="match status" value="1"/>
</dbReference>
<dbReference type="SUPFAM" id="SSF54593">
    <property type="entry name" value="Glyoxalase/Bleomycin resistance protein/Dihydroxybiphenyl dioxygenase"/>
    <property type="match status" value="1"/>
</dbReference>
<dbReference type="eggNOG" id="arCOG02709">
    <property type="taxonomic scope" value="Archaea"/>
</dbReference>
<dbReference type="Pfam" id="PF00903">
    <property type="entry name" value="Glyoxalase"/>
    <property type="match status" value="1"/>
</dbReference>
<keyword evidence="4" id="KW-1185">Reference proteome</keyword>
<dbReference type="STRING" id="29540.C481_09727"/>
<dbReference type="RefSeq" id="WP_006108980.1">
    <property type="nucleotide sequence ID" value="NZ_AOIO01000023.1"/>
</dbReference>
<evidence type="ECO:0000259" key="2">
    <source>
        <dbReference type="PROSITE" id="PS51819"/>
    </source>
</evidence>
<dbReference type="PROSITE" id="PS51819">
    <property type="entry name" value="VOC"/>
    <property type="match status" value="1"/>
</dbReference>
<dbReference type="GO" id="GO:0004493">
    <property type="term" value="F:methylmalonyl-CoA epimerase activity"/>
    <property type="evidence" value="ECO:0007669"/>
    <property type="project" value="TreeGrafter"/>
</dbReference>
<proteinExistence type="predicted"/>
<dbReference type="InterPro" id="IPR004360">
    <property type="entry name" value="Glyas_Fos-R_dOase_dom"/>
</dbReference>
<evidence type="ECO:0000313" key="4">
    <source>
        <dbReference type="Proteomes" id="UP000011554"/>
    </source>
</evidence>